<protein>
    <submittedName>
        <fullName evidence="1">Uncharacterized protein</fullName>
    </submittedName>
</protein>
<feature type="non-terminal residue" evidence="1">
    <location>
        <position position="110"/>
    </location>
</feature>
<sequence length="110" mass="12353">MAEVRCLMEERAKRKMRGGVVVVGWQSGSAWCLSKKTGSKGREWVSAAERWWPDLMEAAGDGGTEEVWRGDDYSGFSIIFGRRRGEKRERKREAAAAIKGGNEKILGFWG</sequence>
<keyword evidence="2" id="KW-1185">Reference proteome</keyword>
<organism evidence="1 2">
    <name type="scientific">Datura stramonium</name>
    <name type="common">Jimsonweed</name>
    <name type="synonym">Common thornapple</name>
    <dbReference type="NCBI Taxonomy" id="4076"/>
    <lineage>
        <taxon>Eukaryota</taxon>
        <taxon>Viridiplantae</taxon>
        <taxon>Streptophyta</taxon>
        <taxon>Embryophyta</taxon>
        <taxon>Tracheophyta</taxon>
        <taxon>Spermatophyta</taxon>
        <taxon>Magnoliopsida</taxon>
        <taxon>eudicotyledons</taxon>
        <taxon>Gunneridae</taxon>
        <taxon>Pentapetalae</taxon>
        <taxon>asterids</taxon>
        <taxon>lamiids</taxon>
        <taxon>Solanales</taxon>
        <taxon>Solanaceae</taxon>
        <taxon>Solanoideae</taxon>
        <taxon>Datureae</taxon>
        <taxon>Datura</taxon>
    </lineage>
</organism>
<comment type="caution">
    <text evidence="1">The sequence shown here is derived from an EMBL/GenBank/DDBJ whole genome shotgun (WGS) entry which is preliminary data.</text>
</comment>
<dbReference type="EMBL" id="JACEIK010001469">
    <property type="protein sequence ID" value="MCD7469684.1"/>
    <property type="molecule type" value="Genomic_DNA"/>
</dbReference>
<evidence type="ECO:0000313" key="2">
    <source>
        <dbReference type="Proteomes" id="UP000823775"/>
    </source>
</evidence>
<gene>
    <name evidence="1" type="ORF">HAX54_008836</name>
</gene>
<accession>A0ABS8TFJ2</accession>
<evidence type="ECO:0000313" key="1">
    <source>
        <dbReference type="EMBL" id="MCD7469684.1"/>
    </source>
</evidence>
<proteinExistence type="predicted"/>
<dbReference type="Proteomes" id="UP000823775">
    <property type="component" value="Unassembled WGS sequence"/>
</dbReference>
<reference evidence="1 2" key="1">
    <citation type="journal article" date="2021" name="BMC Genomics">
        <title>Datura genome reveals duplications of psychoactive alkaloid biosynthetic genes and high mutation rate following tissue culture.</title>
        <authorList>
            <person name="Rajewski A."/>
            <person name="Carter-House D."/>
            <person name="Stajich J."/>
            <person name="Litt A."/>
        </authorList>
    </citation>
    <scope>NUCLEOTIDE SEQUENCE [LARGE SCALE GENOMIC DNA]</scope>
    <source>
        <strain evidence="1">AR-01</strain>
    </source>
</reference>
<name>A0ABS8TFJ2_DATST</name>